<comment type="caution">
    <text evidence="3">The sequence shown here is derived from an EMBL/GenBank/DDBJ whole genome shotgun (WGS) entry which is preliminary data.</text>
</comment>
<name>A0ABS3M476_9BACT</name>
<keyword evidence="3" id="KW-0540">Nuclease</keyword>
<dbReference type="GO" id="GO:0004519">
    <property type="term" value="F:endonuclease activity"/>
    <property type="evidence" value="ECO:0007669"/>
    <property type="project" value="UniProtKB-KW"/>
</dbReference>
<protein>
    <submittedName>
        <fullName evidence="3">Endonuclease/exonuclease/phosphatase family protein</fullName>
    </submittedName>
</protein>
<accession>A0ABS3M476</accession>
<dbReference type="InterPro" id="IPR036691">
    <property type="entry name" value="Endo/exonu/phosph_ase_sf"/>
</dbReference>
<keyword evidence="1" id="KW-0732">Signal</keyword>
<sequence length="348" mass="39107">MKRLLLLLLLPTLLAVTVQAQEKKFSVYGVGFYNLENLFDTCHDVGKNDYEYLPAGSMKWNGLKYSHKLRNMAQALSDMGTDVLKGVGCAIIGVSEVENAKCLTDLCDQEPLKARNFRFCHVEGPDQRGVDCALLYNPSLFSVRDVKLVPYVYELAKDSNRATRGFLTVSGDLAGEHVVAIVNHLPSRFAGPYYRELGARQIKALKDSLIAEDPKAKILVMGDMNDDPADASMAKELRGRRNIDEVAEGDMYNPWWNVLANGTGTLAYQGAWNLFDQILLTPNLLNQNGQKDFTTLKFWKNQVVRFDYLFQTEGQYKGTPKRTHAAGVWLNGYSDHLPVVVYLVKQQQ</sequence>
<evidence type="ECO:0000256" key="1">
    <source>
        <dbReference type="SAM" id="SignalP"/>
    </source>
</evidence>
<dbReference type="PANTHER" id="PTHR42834:SF1">
    <property type="entry name" value="ENDONUCLEASE_EXONUCLEASE_PHOSPHATASE FAMILY PROTEIN (AFU_ORTHOLOGUE AFUA_3G09210)"/>
    <property type="match status" value="1"/>
</dbReference>
<dbReference type="SUPFAM" id="SSF56219">
    <property type="entry name" value="DNase I-like"/>
    <property type="match status" value="1"/>
</dbReference>
<feature type="chain" id="PRO_5045795319" evidence="1">
    <location>
        <begin position="21"/>
        <end position="348"/>
    </location>
</feature>
<dbReference type="EMBL" id="JAERMS010000007">
    <property type="protein sequence ID" value="MBO1362920.1"/>
    <property type="molecule type" value="Genomic_DNA"/>
</dbReference>
<evidence type="ECO:0000259" key="2">
    <source>
        <dbReference type="Pfam" id="PF19580"/>
    </source>
</evidence>
<keyword evidence="3" id="KW-0378">Hydrolase</keyword>
<feature type="signal peptide" evidence="1">
    <location>
        <begin position="1"/>
        <end position="20"/>
    </location>
</feature>
<gene>
    <name evidence="3" type="ORF">JHU38_03865</name>
</gene>
<dbReference type="RefSeq" id="WP_107582206.1">
    <property type="nucleotide sequence ID" value="NZ_JAERMS010000007.1"/>
</dbReference>
<keyword evidence="3" id="KW-0255">Endonuclease</keyword>
<proteinExistence type="predicted"/>
<feature type="domain" description="Endonuclease/exonuclease/phosphatase" evidence="2">
    <location>
        <begin position="30"/>
        <end position="345"/>
    </location>
</feature>
<dbReference type="Gene3D" id="3.60.10.10">
    <property type="entry name" value="Endonuclease/exonuclease/phosphatase"/>
    <property type="match status" value="1"/>
</dbReference>
<evidence type="ECO:0000313" key="4">
    <source>
        <dbReference type="Proteomes" id="UP000664265"/>
    </source>
</evidence>
<evidence type="ECO:0000313" key="3">
    <source>
        <dbReference type="EMBL" id="MBO1362920.1"/>
    </source>
</evidence>
<dbReference type="InterPro" id="IPR005135">
    <property type="entry name" value="Endo/exonuclease/phosphatase"/>
</dbReference>
<organism evidence="3 4">
    <name type="scientific">Prevotella illustrans</name>
    <dbReference type="NCBI Taxonomy" id="2800387"/>
    <lineage>
        <taxon>Bacteria</taxon>
        <taxon>Pseudomonadati</taxon>
        <taxon>Bacteroidota</taxon>
        <taxon>Bacteroidia</taxon>
        <taxon>Bacteroidales</taxon>
        <taxon>Prevotellaceae</taxon>
        <taxon>Prevotella</taxon>
    </lineage>
</organism>
<dbReference type="PANTHER" id="PTHR42834">
    <property type="entry name" value="ENDONUCLEASE/EXONUCLEASE/PHOSPHATASE FAMILY PROTEIN (AFU_ORTHOLOGUE AFUA_3G09210)"/>
    <property type="match status" value="1"/>
</dbReference>
<keyword evidence="4" id="KW-1185">Reference proteome</keyword>
<dbReference type="Proteomes" id="UP000664265">
    <property type="component" value="Unassembled WGS sequence"/>
</dbReference>
<reference evidence="3 4" key="1">
    <citation type="submission" date="2021-01" db="EMBL/GenBank/DDBJ databases">
        <title>Prevotella A2931 sp. nov.</title>
        <authorList>
            <person name="Buhl M."/>
            <person name="Oberhettinger P."/>
        </authorList>
    </citation>
    <scope>NUCLEOTIDE SEQUENCE [LARGE SCALE GENOMIC DNA]</scope>
    <source>
        <strain evidence="3 4">A2931</strain>
    </source>
</reference>
<dbReference type="Pfam" id="PF19580">
    <property type="entry name" value="Exo_endo_phos_3"/>
    <property type="match status" value="1"/>
</dbReference>